<gene>
    <name evidence="2" type="ORF">OJ997_00650</name>
</gene>
<sequence length="523" mass="55418">MAPRTREAVVTAELGDLLSEAGVSIKLGKTDRHVVVVAEAPCCSHAGGRAVSGRAGAVASGGDGPVFQPAFNTAEHAIIVSGLTLQTEAARVDAATTALPMAQVAVSGCSPTQDVPATYSLTYGQLIALGGDFYGDPAHPVCSAPDPVCQFARNFNGMGGAQAEVQAILAVAQKFEFGPISSAVRDGHQPSGVYAGLGTSAGHVVPDEDRAFDKATGGTTFRNGRYLNLASTNFDHFGVDAIAAYTAGHRLAQQTAAAAKAIDDPGSRAQALLTAYAINAFSDHFLTDLFASGHMRTPRRKLYESADTDLTRMGASLCAKQMHDEDNKFGLWVTNSVGDRWVAYGDSRYRDTYNAAGRVIAKRAVQQSMDDVWDSFAAGGVTDTDALGVLKYVARLVREVAAEPTADQHRDDPNNWSPLFWWDPSSNMVMRRNALLDPSDRTFCKQGLSPWTWGITSTVAKMKGSPIRMPKRMYSTYPPDETGPNGELGWPPLPGTEDGPTGAAGPTLTETPFTWAVDGSPGV</sequence>
<protein>
    <recommendedName>
        <fullName evidence="4">Phospholipase</fullName>
    </recommendedName>
</protein>
<evidence type="ECO:0000256" key="1">
    <source>
        <dbReference type="SAM" id="MobiDB-lite"/>
    </source>
</evidence>
<evidence type="ECO:0000313" key="2">
    <source>
        <dbReference type="EMBL" id="MDA0178787.1"/>
    </source>
</evidence>
<reference evidence="2" key="1">
    <citation type="submission" date="2022-10" db="EMBL/GenBank/DDBJ databases">
        <title>The WGS of Solirubrobacter phytolaccae KCTC 29190.</title>
        <authorList>
            <person name="Jiang Z."/>
        </authorList>
    </citation>
    <scope>NUCLEOTIDE SEQUENCE</scope>
    <source>
        <strain evidence="2">KCTC 29190</strain>
    </source>
</reference>
<comment type="caution">
    <text evidence="2">The sequence shown here is derived from an EMBL/GenBank/DDBJ whole genome shotgun (WGS) entry which is preliminary data.</text>
</comment>
<dbReference type="RefSeq" id="WP_270023054.1">
    <property type="nucleotide sequence ID" value="NZ_JAPDDP010000001.1"/>
</dbReference>
<name>A0A9X3SC72_9ACTN</name>
<evidence type="ECO:0008006" key="4">
    <source>
        <dbReference type="Google" id="ProtNLM"/>
    </source>
</evidence>
<dbReference type="AlphaFoldDB" id="A0A9X3SC72"/>
<feature type="region of interest" description="Disordered" evidence="1">
    <location>
        <begin position="477"/>
        <end position="523"/>
    </location>
</feature>
<dbReference type="EMBL" id="JAPDDP010000001">
    <property type="protein sequence ID" value="MDA0178787.1"/>
    <property type="molecule type" value="Genomic_DNA"/>
</dbReference>
<dbReference type="Proteomes" id="UP001147653">
    <property type="component" value="Unassembled WGS sequence"/>
</dbReference>
<dbReference type="InterPro" id="IPR049756">
    <property type="entry name" value="PlcA-like_dom"/>
</dbReference>
<accession>A0A9X3SC72</accession>
<keyword evidence="3" id="KW-1185">Reference proteome</keyword>
<organism evidence="2 3">
    <name type="scientific">Solirubrobacter phytolaccae</name>
    <dbReference type="NCBI Taxonomy" id="1404360"/>
    <lineage>
        <taxon>Bacteria</taxon>
        <taxon>Bacillati</taxon>
        <taxon>Actinomycetota</taxon>
        <taxon>Thermoleophilia</taxon>
        <taxon>Solirubrobacterales</taxon>
        <taxon>Solirubrobacteraceae</taxon>
        <taxon>Solirubrobacter</taxon>
    </lineage>
</organism>
<dbReference type="CDD" id="cd22893">
    <property type="entry name" value="PlcA-like"/>
    <property type="match status" value="1"/>
</dbReference>
<proteinExistence type="predicted"/>
<evidence type="ECO:0000313" key="3">
    <source>
        <dbReference type="Proteomes" id="UP001147653"/>
    </source>
</evidence>